<comment type="caution">
    <text evidence="4">The sequence shown here is derived from an EMBL/GenBank/DDBJ whole genome shotgun (WGS) entry which is preliminary data.</text>
</comment>
<dbReference type="PANTHER" id="PTHR44591">
    <property type="entry name" value="STRESS RESPONSE REGULATOR PROTEIN 1"/>
    <property type="match status" value="1"/>
</dbReference>
<reference evidence="4 5" key="1">
    <citation type="submission" date="2024-05" db="EMBL/GenBank/DDBJ databases">
        <authorList>
            <person name="Liu Q."/>
            <person name="Xin Y.-H."/>
        </authorList>
    </citation>
    <scope>NUCLEOTIDE SEQUENCE [LARGE SCALE GENOMIC DNA]</scope>
    <source>
        <strain evidence="4 5">CGMCC 1.10181</strain>
    </source>
</reference>
<feature type="domain" description="Response regulatory" evidence="3">
    <location>
        <begin position="6"/>
        <end position="121"/>
    </location>
</feature>
<keyword evidence="1 2" id="KW-0597">Phosphoprotein</keyword>
<dbReference type="RefSeq" id="WP_343888243.1">
    <property type="nucleotide sequence ID" value="NZ_BAAAEH010000007.1"/>
</dbReference>
<dbReference type="Proteomes" id="UP001419910">
    <property type="component" value="Unassembled WGS sequence"/>
</dbReference>
<evidence type="ECO:0000256" key="2">
    <source>
        <dbReference type="PROSITE-ProRule" id="PRU00169"/>
    </source>
</evidence>
<protein>
    <submittedName>
        <fullName evidence="4">Response regulator</fullName>
    </submittedName>
</protein>
<name>A0ABU9Y9Q8_9SPHN</name>
<gene>
    <name evidence="4" type="ORF">ABC974_23135</name>
</gene>
<accession>A0ABU9Y9Q8</accession>
<keyword evidence="5" id="KW-1185">Reference proteome</keyword>
<dbReference type="InterPro" id="IPR050595">
    <property type="entry name" value="Bact_response_regulator"/>
</dbReference>
<dbReference type="InterPro" id="IPR001789">
    <property type="entry name" value="Sig_transdc_resp-reg_receiver"/>
</dbReference>
<feature type="modified residue" description="4-aspartylphosphate" evidence="2">
    <location>
        <position position="57"/>
    </location>
</feature>
<dbReference type="InterPro" id="IPR011006">
    <property type="entry name" value="CheY-like_superfamily"/>
</dbReference>
<evidence type="ECO:0000259" key="3">
    <source>
        <dbReference type="PROSITE" id="PS50110"/>
    </source>
</evidence>
<dbReference type="SMART" id="SM00448">
    <property type="entry name" value="REC"/>
    <property type="match status" value="1"/>
</dbReference>
<proteinExistence type="predicted"/>
<dbReference type="SUPFAM" id="SSF52172">
    <property type="entry name" value="CheY-like"/>
    <property type="match status" value="1"/>
</dbReference>
<dbReference type="PROSITE" id="PS50110">
    <property type="entry name" value="RESPONSE_REGULATORY"/>
    <property type="match status" value="1"/>
</dbReference>
<evidence type="ECO:0000256" key="1">
    <source>
        <dbReference type="ARBA" id="ARBA00022553"/>
    </source>
</evidence>
<sequence>MENEIRILLAEDEQVIALTLEDALVDGGYAVSVASTGEDALSRLAVGAAELSGLITDIRLGGTMDGWEIARMARQANPTIAVVYMTGDSAADYSAQGVPDSLILQKPFASAQMLTAISTLLNKAVPQPE</sequence>
<dbReference type="PANTHER" id="PTHR44591:SF21">
    <property type="entry name" value="TWO-COMPONENT RESPONSE REGULATOR"/>
    <property type="match status" value="1"/>
</dbReference>
<organism evidence="4 5">
    <name type="scientific">Sphingomonas oligophenolica</name>
    <dbReference type="NCBI Taxonomy" id="301154"/>
    <lineage>
        <taxon>Bacteria</taxon>
        <taxon>Pseudomonadati</taxon>
        <taxon>Pseudomonadota</taxon>
        <taxon>Alphaproteobacteria</taxon>
        <taxon>Sphingomonadales</taxon>
        <taxon>Sphingomonadaceae</taxon>
        <taxon>Sphingomonas</taxon>
    </lineage>
</organism>
<evidence type="ECO:0000313" key="4">
    <source>
        <dbReference type="EMBL" id="MEN2792540.1"/>
    </source>
</evidence>
<dbReference type="EMBL" id="JBDIME010000030">
    <property type="protein sequence ID" value="MEN2792540.1"/>
    <property type="molecule type" value="Genomic_DNA"/>
</dbReference>
<dbReference type="Pfam" id="PF00072">
    <property type="entry name" value="Response_reg"/>
    <property type="match status" value="1"/>
</dbReference>
<evidence type="ECO:0000313" key="5">
    <source>
        <dbReference type="Proteomes" id="UP001419910"/>
    </source>
</evidence>
<dbReference type="Gene3D" id="3.40.50.2300">
    <property type="match status" value="1"/>
</dbReference>